<protein>
    <recommendedName>
        <fullName evidence="5">Prenyltransferase and squalene oxidase repeat protein</fullName>
    </recommendedName>
</protein>
<dbReference type="EMBL" id="CP036434">
    <property type="protein sequence ID" value="QDV08587.1"/>
    <property type="molecule type" value="Genomic_DNA"/>
</dbReference>
<dbReference type="RefSeq" id="WP_145201518.1">
    <property type="nucleotide sequence ID" value="NZ_CP036434.1"/>
</dbReference>
<dbReference type="OrthoDB" id="272696at2"/>
<feature type="signal peptide" evidence="2">
    <location>
        <begin position="1"/>
        <end position="21"/>
    </location>
</feature>
<proteinExistence type="predicted"/>
<dbReference type="SUPFAM" id="SSF48239">
    <property type="entry name" value="Terpenoid cyclases/Protein prenyltransferases"/>
    <property type="match status" value="1"/>
</dbReference>
<name>A0A518EWY6_9BACT</name>
<organism evidence="3 4">
    <name type="scientific">Saltatorellus ferox</name>
    <dbReference type="NCBI Taxonomy" id="2528018"/>
    <lineage>
        <taxon>Bacteria</taxon>
        <taxon>Pseudomonadati</taxon>
        <taxon>Planctomycetota</taxon>
        <taxon>Planctomycetia</taxon>
        <taxon>Planctomycetia incertae sedis</taxon>
        <taxon>Saltatorellus</taxon>
    </lineage>
</organism>
<evidence type="ECO:0000313" key="4">
    <source>
        <dbReference type="Proteomes" id="UP000320390"/>
    </source>
</evidence>
<feature type="chain" id="PRO_5021943506" description="Prenyltransferase and squalene oxidase repeat protein" evidence="2">
    <location>
        <begin position="22"/>
        <end position="415"/>
    </location>
</feature>
<feature type="region of interest" description="Disordered" evidence="1">
    <location>
        <begin position="49"/>
        <end position="72"/>
    </location>
</feature>
<sequence precursor="true">MQLFASVLVASLLLATTSSMAPVPDRPLIAGVQRTGSVTGSFTEPIVVGPKIQSGADDPELRPYPSEGDGERVESIRRALDWLASRQESRDGSMAVGDASADSRAPLAITAFTALAWMAGGSTLNRGPHQQNVTRAIEYLLASVQGDADPYPGFIEDQGDKLSRTHGHGLATLALAEAYTVSPGTPLGRKIGEALKAAVNRIEISQGAEGGWYYEAYRSIQHEGSVTVALLQALRAADDVGVHVNPDTIARAVDYMGKLQILELRQGEDSSKLGGFRYGLGDPKTSVALTAAGLATLQAAGVYSGPAFEEGYDYLWRQLLVRSENPIGNESPFPYYERFYLSQALWHLRDTKRYRAWAEPEMRELLGLQLANGSWQDVRYANGMAQRNLYGAVYATACNVLFLALPDDTLPVFHR</sequence>
<evidence type="ECO:0000256" key="2">
    <source>
        <dbReference type="SAM" id="SignalP"/>
    </source>
</evidence>
<gene>
    <name evidence="3" type="ORF">Poly30_41400</name>
</gene>
<dbReference type="InterPro" id="IPR008930">
    <property type="entry name" value="Terpenoid_cyclase/PrenylTrfase"/>
</dbReference>
<dbReference type="Proteomes" id="UP000320390">
    <property type="component" value="Chromosome"/>
</dbReference>
<keyword evidence="2" id="KW-0732">Signal</keyword>
<evidence type="ECO:0008006" key="5">
    <source>
        <dbReference type="Google" id="ProtNLM"/>
    </source>
</evidence>
<accession>A0A518EWY6</accession>
<dbReference type="AlphaFoldDB" id="A0A518EWY6"/>
<evidence type="ECO:0000256" key="1">
    <source>
        <dbReference type="SAM" id="MobiDB-lite"/>
    </source>
</evidence>
<reference evidence="3 4" key="1">
    <citation type="submission" date="2019-02" db="EMBL/GenBank/DDBJ databases">
        <title>Deep-cultivation of Planctomycetes and their phenomic and genomic characterization uncovers novel biology.</title>
        <authorList>
            <person name="Wiegand S."/>
            <person name="Jogler M."/>
            <person name="Boedeker C."/>
            <person name="Pinto D."/>
            <person name="Vollmers J."/>
            <person name="Rivas-Marin E."/>
            <person name="Kohn T."/>
            <person name="Peeters S.H."/>
            <person name="Heuer A."/>
            <person name="Rast P."/>
            <person name="Oberbeckmann S."/>
            <person name="Bunk B."/>
            <person name="Jeske O."/>
            <person name="Meyerdierks A."/>
            <person name="Storesund J.E."/>
            <person name="Kallscheuer N."/>
            <person name="Luecker S."/>
            <person name="Lage O.M."/>
            <person name="Pohl T."/>
            <person name="Merkel B.J."/>
            <person name="Hornburger P."/>
            <person name="Mueller R.-W."/>
            <person name="Bruemmer F."/>
            <person name="Labrenz M."/>
            <person name="Spormann A.M."/>
            <person name="Op den Camp H."/>
            <person name="Overmann J."/>
            <person name="Amann R."/>
            <person name="Jetten M.S.M."/>
            <person name="Mascher T."/>
            <person name="Medema M.H."/>
            <person name="Devos D.P."/>
            <person name="Kaster A.-K."/>
            <person name="Ovreas L."/>
            <person name="Rohde M."/>
            <person name="Galperin M.Y."/>
            <person name="Jogler C."/>
        </authorList>
    </citation>
    <scope>NUCLEOTIDE SEQUENCE [LARGE SCALE GENOMIC DNA]</scope>
    <source>
        <strain evidence="3 4">Poly30</strain>
    </source>
</reference>
<dbReference type="Gene3D" id="1.50.10.20">
    <property type="match status" value="2"/>
</dbReference>
<evidence type="ECO:0000313" key="3">
    <source>
        <dbReference type="EMBL" id="QDV08587.1"/>
    </source>
</evidence>
<keyword evidence="4" id="KW-1185">Reference proteome</keyword>